<dbReference type="EMBL" id="VSSQ01000042">
    <property type="protein sequence ID" value="MPL68666.1"/>
    <property type="molecule type" value="Genomic_DNA"/>
</dbReference>
<sequence>MNYSDIEQTVRYTKFAPGFEKENMINLYK</sequence>
<protein>
    <submittedName>
        <fullName evidence="1">Uncharacterized protein</fullName>
    </submittedName>
</protein>
<gene>
    <name evidence="1" type="ORF">SDC9_14394</name>
</gene>
<dbReference type="AlphaFoldDB" id="A0A644TNV9"/>
<proteinExistence type="predicted"/>
<accession>A0A644TNV9</accession>
<evidence type="ECO:0000313" key="1">
    <source>
        <dbReference type="EMBL" id="MPL68666.1"/>
    </source>
</evidence>
<comment type="caution">
    <text evidence="1">The sequence shown here is derived from an EMBL/GenBank/DDBJ whole genome shotgun (WGS) entry which is preliminary data.</text>
</comment>
<name>A0A644TNV9_9ZZZZ</name>
<organism evidence="1">
    <name type="scientific">bioreactor metagenome</name>
    <dbReference type="NCBI Taxonomy" id="1076179"/>
    <lineage>
        <taxon>unclassified sequences</taxon>
        <taxon>metagenomes</taxon>
        <taxon>ecological metagenomes</taxon>
    </lineage>
</organism>
<reference evidence="1" key="1">
    <citation type="submission" date="2019-08" db="EMBL/GenBank/DDBJ databases">
        <authorList>
            <person name="Kucharzyk K."/>
            <person name="Murdoch R.W."/>
            <person name="Higgins S."/>
            <person name="Loffler F."/>
        </authorList>
    </citation>
    <scope>NUCLEOTIDE SEQUENCE</scope>
</reference>